<reference evidence="13" key="1">
    <citation type="journal article" date="2025" name="Foods">
        <title>Unveiling the Microbial Signatures of Arabica Coffee Cherries: Insights into Ripeness Specific Diversity, Functional Traits, and Implications for Quality and Safety.</title>
        <authorList>
            <consortium name="RefSeq"/>
            <person name="Tenea G.N."/>
            <person name="Cifuentes V."/>
            <person name="Reyes P."/>
            <person name="Cevallos-Vallejos M."/>
        </authorList>
    </citation>
    <scope>NUCLEOTIDE SEQUENCE [LARGE SCALE GENOMIC DNA]</scope>
</reference>
<dbReference type="PANTHER" id="PTHR47973">
    <property type="entry name" value="CYSTEINE-RICH RECEPTOR-LIKE PROTEIN KINASE 3"/>
    <property type="match status" value="1"/>
</dbReference>
<evidence type="ECO:0000259" key="11">
    <source>
        <dbReference type="PROSITE" id="PS50011"/>
    </source>
</evidence>
<dbReference type="Gene3D" id="3.30.430.20">
    <property type="entry name" value="Gnk2 domain, C-X8-C-X2-C motif"/>
    <property type="match status" value="2"/>
</dbReference>
<dbReference type="Pfam" id="PF00069">
    <property type="entry name" value="Pkinase"/>
    <property type="match status" value="1"/>
</dbReference>
<dbReference type="CDD" id="cd23509">
    <property type="entry name" value="Gnk2-like"/>
    <property type="match status" value="2"/>
</dbReference>
<name>A0A6P6TM94_COFAR</name>
<feature type="domain" description="Gnk2-homologous" evidence="12">
    <location>
        <begin position="40"/>
        <end position="143"/>
    </location>
</feature>
<evidence type="ECO:0000256" key="6">
    <source>
        <dbReference type="ARBA" id="ARBA00022777"/>
    </source>
</evidence>
<dbReference type="Gene3D" id="1.10.510.10">
    <property type="entry name" value="Transferase(Phosphotransferase) domain 1"/>
    <property type="match status" value="1"/>
</dbReference>
<dbReference type="InterPro" id="IPR052059">
    <property type="entry name" value="CR_Ser/Thr_kinase"/>
</dbReference>
<dbReference type="SMART" id="SM00220">
    <property type="entry name" value="S_TKc"/>
    <property type="match status" value="1"/>
</dbReference>
<dbReference type="PROSITE" id="PS50011">
    <property type="entry name" value="PROTEIN_KINASE_DOM"/>
    <property type="match status" value="1"/>
</dbReference>
<dbReference type="PROSITE" id="PS51473">
    <property type="entry name" value="GNK2"/>
    <property type="match status" value="2"/>
</dbReference>
<evidence type="ECO:0000256" key="10">
    <source>
        <dbReference type="SAM" id="Phobius"/>
    </source>
</evidence>
<accession>A0A6P6TM94</accession>
<reference evidence="14" key="2">
    <citation type="submission" date="2025-08" db="UniProtKB">
        <authorList>
            <consortium name="RefSeq"/>
        </authorList>
    </citation>
    <scope>IDENTIFICATION</scope>
    <source>
        <tissue evidence="14">Leaves</tissue>
    </source>
</reference>
<protein>
    <submittedName>
        <fullName evidence="14">Cysteine-rich receptor-like protein kinase 42</fullName>
    </submittedName>
</protein>
<keyword evidence="4" id="KW-0677">Repeat</keyword>
<evidence type="ECO:0000313" key="13">
    <source>
        <dbReference type="Proteomes" id="UP001652660"/>
    </source>
</evidence>
<feature type="domain" description="Gnk2-homologous" evidence="12">
    <location>
        <begin position="155"/>
        <end position="253"/>
    </location>
</feature>
<evidence type="ECO:0000313" key="14">
    <source>
        <dbReference type="RefSeq" id="XP_027079152.2"/>
    </source>
</evidence>
<keyword evidence="9" id="KW-0325">Glycoprotein</keyword>
<dbReference type="AlphaFoldDB" id="A0A6P6TM94"/>
<feature type="transmembrane region" description="Helical" evidence="10">
    <location>
        <begin position="271"/>
        <end position="293"/>
    </location>
</feature>
<dbReference type="OrthoDB" id="1908121at2759"/>
<dbReference type="RefSeq" id="XP_027079152.2">
    <property type="nucleotide sequence ID" value="XM_027223351.2"/>
</dbReference>
<evidence type="ECO:0000256" key="7">
    <source>
        <dbReference type="ARBA" id="ARBA00022840"/>
    </source>
</evidence>
<dbReference type="PROSITE" id="PS00108">
    <property type="entry name" value="PROTEIN_KINASE_ST"/>
    <property type="match status" value="1"/>
</dbReference>
<dbReference type="InterPro" id="IPR000719">
    <property type="entry name" value="Prot_kinase_dom"/>
</dbReference>
<feature type="domain" description="Protein kinase" evidence="11">
    <location>
        <begin position="331"/>
        <end position="616"/>
    </location>
</feature>
<dbReference type="InterPro" id="IPR038408">
    <property type="entry name" value="GNK2_sf"/>
</dbReference>
<dbReference type="GO" id="GO:0016020">
    <property type="term" value="C:membrane"/>
    <property type="evidence" value="ECO:0007669"/>
    <property type="project" value="UniProtKB-SubCell"/>
</dbReference>
<proteinExistence type="predicted"/>
<evidence type="ECO:0000256" key="4">
    <source>
        <dbReference type="ARBA" id="ARBA00022737"/>
    </source>
</evidence>
<dbReference type="GeneID" id="113702241"/>
<evidence type="ECO:0000256" key="2">
    <source>
        <dbReference type="ARBA" id="ARBA00022679"/>
    </source>
</evidence>
<dbReference type="GO" id="GO:0004674">
    <property type="term" value="F:protein serine/threonine kinase activity"/>
    <property type="evidence" value="ECO:0007669"/>
    <property type="project" value="UniProtKB-KW"/>
</dbReference>
<evidence type="ECO:0000256" key="3">
    <source>
        <dbReference type="ARBA" id="ARBA00022729"/>
    </source>
</evidence>
<dbReference type="CDD" id="cd14066">
    <property type="entry name" value="STKc_IRAK"/>
    <property type="match status" value="1"/>
</dbReference>
<evidence type="ECO:0000256" key="5">
    <source>
        <dbReference type="ARBA" id="ARBA00022741"/>
    </source>
</evidence>
<evidence type="ECO:0000256" key="8">
    <source>
        <dbReference type="ARBA" id="ARBA00023170"/>
    </source>
</evidence>
<keyword evidence="10" id="KW-0812">Transmembrane</keyword>
<keyword evidence="13" id="KW-1185">Reference proteome</keyword>
<keyword evidence="2" id="KW-0808">Transferase</keyword>
<keyword evidence="10" id="KW-0472">Membrane</keyword>
<evidence type="ECO:0000259" key="12">
    <source>
        <dbReference type="PROSITE" id="PS51473"/>
    </source>
</evidence>
<gene>
    <name evidence="14" type="primary">LOC113702241</name>
</gene>
<dbReference type="Gene3D" id="3.30.200.20">
    <property type="entry name" value="Phosphorylase Kinase, domain 1"/>
    <property type="match status" value="1"/>
</dbReference>
<keyword evidence="6" id="KW-0418">Kinase</keyword>
<evidence type="ECO:0000256" key="1">
    <source>
        <dbReference type="ARBA" id="ARBA00022527"/>
    </source>
</evidence>
<keyword evidence="10" id="KW-1133">Transmembrane helix</keyword>
<keyword evidence="7" id="KW-0067">ATP-binding</keyword>
<dbReference type="InterPro" id="IPR002902">
    <property type="entry name" value="GNK2"/>
</dbReference>
<dbReference type="GO" id="GO:0005524">
    <property type="term" value="F:ATP binding"/>
    <property type="evidence" value="ECO:0007669"/>
    <property type="project" value="UniProtKB-KW"/>
</dbReference>
<sequence>MQFSSANSVYLASGLIFVLNFFPFLSFANPHFHEAGLICGQNIAPINTSYNIPRSSEVVEEIESEVGDEIESLVINNGWGLYAGNKTNISFYALAQCYQDIAPVDCYFCYLTSQDIRNDACGRAASGRVYMDGCFLRFDNYNFFNESVDTTKGISNCSSRSAGVLSVEDVGNFGKNVVKLIDKVTSVALKNGGFAVKGLNGVFGLAQCWKTLSDQGCKECLTKASQNAIGCLPSREGRGMDAGCYLRYSTVKFYNDPPKTITGPSTWGKRVAIGSSVVAFSMLSLFAAYAFYARFKKSIQEQRKLARISHAYKKSYLYFKYEILEKATNYFDPRMKIGQGGAGSVYIGTLPDGKVIAVKRLFFSTSRWVEEFFNEVDLINGIQHKNLVKFLGCSIEGPESLLVYEFVPNKSLDHYLFDKNRIKILSWKERFQIIIGTAEGIAFLHGGAGIRIVHRDIKSSNVLLDEDFSPKVADFGLARHFAEDKTHLSTELAGTLGYMAPEYLVKGQLTEKADVFSFGILVLEIVCGRKHNYASKEDSGSLLQTVWTFYQADKLEELVDPCLKGNFPALEAGNVLKIGLLCGQASATSRPSMVEVVQMLTVPNCAIPEPNQPPFLNSNSSFPAANPSRLWKLSIDLRLEDYPGSMKLKC</sequence>
<keyword evidence="5" id="KW-0547">Nucleotide-binding</keyword>
<dbReference type="Pfam" id="PF01657">
    <property type="entry name" value="Stress-antifung"/>
    <property type="match status" value="2"/>
</dbReference>
<organism evidence="13 14">
    <name type="scientific">Coffea arabica</name>
    <name type="common">Arabian coffee</name>
    <dbReference type="NCBI Taxonomy" id="13443"/>
    <lineage>
        <taxon>Eukaryota</taxon>
        <taxon>Viridiplantae</taxon>
        <taxon>Streptophyta</taxon>
        <taxon>Embryophyta</taxon>
        <taxon>Tracheophyta</taxon>
        <taxon>Spermatophyta</taxon>
        <taxon>Magnoliopsida</taxon>
        <taxon>eudicotyledons</taxon>
        <taxon>Gunneridae</taxon>
        <taxon>Pentapetalae</taxon>
        <taxon>asterids</taxon>
        <taxon>lamiids</taxon>
        <taxon>Gentianales</taxon>
        <taxon>Rubiaceae</taxon>
        <taxon>Ixoroideae</taxon>
        <taxon>Gardenieae complex</taxon>
        <taxon>Bertiereae - Coffeeae clade</taxon>
        <taxon>Coffeeae</taxon>
        <taxon>Coffea</taxon>
    </lineage>
</organism>
<dbReference type="InterPro" id="IPR008271">
    <property type="entry name" value="Ser/Thr_kinase_AS"/>
</dbReference>
<evidence type="ECO:0000256" key="9">
    <source>
        <dbReference type="ARBA" id="ARBA00023180"/>
    </source>
</evidence>
<dbReference type="InterPro" id="IPR011009">
    <property type="entry name" value="Kinase-like_dom_sf"/>
</dbReference>
<keyword evidence="8" id="KW-0675">Receptor</keyword>
<keyword evidence="3" id="KW-0732">Signal</keyword>
<dbReference type="Proteomes" id="UP001652660">
    <property type="component" value="Chromosome 7e"/>
</dbReference>
<keyword evidence="1" id="KW-0723">Serine/threonine-protein kinase</keyword>
<dbReference type="SUPFAM" id="SSF56112">
    <property type="entry name" value="Protein kinase-like (PK-like)"/>
    <property type="match status" value="1"/>
</dbReference>